<feature type="non-terminal residue" evidence="2">
    <location>
        <position position="1"/>
    </location>
</feature>
<protein>
    <submittedName>
        <fullName evidence="2">Uncharacterized protein</fullName>
    </submittedName>
</protein>
<dbReference type="Proteomes" id="UP000663842">
    <property type="component" value="Unassembled WGS sequence"/>
</dbReference>
<organism evidence="2 3">
    <name type="scientific">Rotaria magnacalcarata</name>
    <dbReference type="NCBI Taxonomy" id="392030"/>
    <lineage>
        <taxon>Eukaryota</taxon>
        <taxon>Metazoa</taxon>
        <taxon>Spiralia</taxon>
        <taxon>Gnathifera</taxon>
        <taxon>Rotifera</taxon>
        <taxon>Eurotatoria</taxon>
        <taxon>Bdelloidea</taxon>
        <taxon>Philodinida</taxon>
        <taxon>Philodinidae</taxon>
        <taxon>Rotaria</taxon>
    </lineage>
</organism>
<feature type="compositionally biased region" description="Polar residues" evidence="1">
    <location>
        <begin position="47"/>
        <end position="56"/>
    </location>
</feature>
<evidence type="ECO:0000256" key="1">
    <source>
        <dbReference type="SAM" id="MobiDB-lite"/>
    </source>
</evidence>
<feature type="region of interest" description="Disordered" evidence="1">
    <location>
        <begin position="1"/>
        <end position="56"/>
    </location>
</feature>
<name>A0A820P2Y2_9BILA</name>
<reference evidence="2" key="1">
    <citation type="submission" date="2021-02" db="EMBL/GenBank/DDBJ databases">
        <authorList>
            <person name="Nowell W R."/>
        </authorList>
    </citation>
    <scope>NUCLEOTIDE SEQUENCE</scope>
</reference>
<evidence type="ECO:0000313" key="3">
    <source>
        <dbReference type="Proteomes" id="UP000663842"/>
    </source>
</evidence>
<dbReference type="AlphaFoldDB" id="A0A820P2Y2"/>
<gene>
    <name evidence="2" type="ORF">UXM345_LOCUS38080</name>
</gene>
<evidence type="ECO:0000313" key="2">
    <source>
        <dbReference type="EMBL" id="CAF4397468.1"/>
    </source>
</evidence>
<accession>A0A820P2Y2</accession>
<sequence length="156" mass="17117">GDVEEELIEEDPVGQFGNLTWKSSDQQKQGSSQGSSNNYAQSSGYAQSGNYAQPSTSNWSWSYHRKVIAETKAAVYTEGLRDQIYVKGRLAKIIRERGLWAAGQGQVGTVNAAGSKWTEKQHSELNDPHKDAKLVQEDLSQLLPVVASSESLDKDS</sequence>
<comment type="caution">
    <text evidence="2">The sequence shown here is derived from an EMBL/GenBank/DDBJ whole genome shotgun (WGS) entry which is preliminary data.</text>
</comment>
<dbReference type="EMBL" id="CAJOBF010023921">
    <property type="protein sequence ID" value="CAF4397468.1"/>
    <property type="molecule type" value="Genomic_DNA"/>
</dbReference>
<proteinExistence type="predicted"/>
<feature type="compositionally biased region" description="Acidic residues" evidence="1">
    <location>
        <begin position="1"/>
        <end position="12"/>
    </location>
</feature>
<feature type="compositionally biased region" description="Low complexity" evidence="1">
    <location>
        <begin position="22"/>
        <end position="46"/>
    </location>
</feature>